<dbReference type="Proteomes" id="UP000790787">
    <property type="component" value="Chromosome 2"/>
</dbReference>
<keyword evidence="1" id="KW-1185">Reference proteome</keyword>
<reference evidence="2" key="2">
    <citation type="submission" date="2025-08" db="UniProtKB">
        <authorList>
            <consortium name="RefSeq"/>
        </authorList>
    </citation>
    <scope>IDENTIFICATION</scope>
    <source>
        <tissue evidence="2">Leaf</tissue>
    </source>
</reference>
<gene>
    <name evidence="2" type="primary">LOC142166433</name>
</gene>
<name>A0AC58S9Z9_TOBAC</name>
<evidence type="ECO:0000313" key="2">
    <source>
        <dbReference type="RefSeq" id="XP_075081808.1"/>
    </source>
</evidence>
<evidence type="ECO:0000313" key="1">
    <source>
        <dbReference type="Proteomes" id="UP000790787"/>
    </source>
</evidence>
<reference evidence="1" key="1">
    <citation type="journal article" date="2014" name="Nat. Commun.">
        <title>The tobacco genome sequence and its comparison with those of tomato and potato.</title>
        <authorList>
            <person name="Sierro N."/>
            <person name="Battey J.N."/>
            <person name="Ouadi S."/>
            <person name="Bakaher N."/>
            <person name="Bovet L."/>
            <person name="Willig A."/>
            <person name="Goepfert S."/>
            <person name="Peitsch M.C."/>
            <person name="Ivanov N.V."/>
        </authorList>
    </citation>
    <scope>NUCLEOTIDE SEQUENCE [LARGE SCALE GENOMIC DNA]</scope>
</reference>
<protein>
    <submittedName>
        <fullName evidence="2">Uncharacterized protein LOC142166433</fullName>
    </submittedName>
</protein>
<accession>A0AC58S9Z9</accession>
<dbReference type="RefSeq" id="XP_075081808.1">
    <property type="nucleotide sequence ID" value="XM_075225707.1"/>
</dbReference>
<sequence>MRQQTKVTVLCDEVLKVKPYTVVYTKEHNEDEESVGSSYHVTAQGQALADFLVDHPILDDWELTDELADEDTMVVDVQPPWKMYFDGAAHREGAGAGVVFVTSQGKVLPYSLMLTQLCSNNVAEYQALILGLEMVVDMKQLQFQVFGDSQKENKKADALAALASSLTLPNQAQDAICQKWVVLQPNEGESGENELEHLVAVSEAEKEVWRQPIIDYLSYGILPENLRRRTKIHGHAPRFLYYKDTLYRRSFEGVLLRCLGDDEALQALQEAHSGVYGSH</sequence>
<organism evidence="1 2">
    <name type="scientific">Nicotiana tabacum</name>
    <name type="common">Common tobacco</name>
    <dbReference type="NCBI Taxonomy" id="4097"/>
    <lineage>
        <taxon>Eukaryota</taxon>
        <taxon>Viridiplantae</taxon>
        <taxon>Streptophyta</taxon>
        <taxon>Embryophyta</taxon>
        <taxon>Tracheophyta</taxon>
        <taxon>Spermatophyta</taxon>
        <taxon>Magnoliopsida</taxon>
        <taxon>eudicotyledons</taxon>
        <taxon>Gunneridae</taxon>
        <taxon>Pentapetalae</taxon>
        <taxon>asterids</taxon>
        <taxon>lamiids</taxon>
        <taxon>Solanales</taxon>
        <taxon>Solanaceae</taxon>
        <taxon>Nicotianoideae</taxon>
        <taxon>Nicotianeae</taxon>
        <taxon>Nicotiana</taxon>
    </lineage>
</organism>
<proteinExistence type="predicted"/>